<dbReference type="EMBL" id="OV170224">
    <property type="protein sequence ID" value="CAH0723448.1"/>
    <property type="molecule type" value="Genomic_DNA"/>
</dbReference>
<evidence type="ECO:0000313" key="3">
    <source>
        <dbReference type="Proteomes" id="UP000838878"/>
    </source>
</evidence>
<dbReference type="OrthoDB" id="7490588at2759"/>
<feature type="non-terminal residue" evidence="2">
    <location>
        <position position="75"/>
    </location>
</feature>
<evidence type="ECO:0000313" key="2">
    <source>
        <dbReference type="EMBL" id="CAH0723448.1"/>
    </source>
</evidence>
<evidence type="ECO:0000256" key="1">
    <source>
        <dbReference type="SAM" id="MobiDB-lite"/>
    </source>
</evidence>
<protein>
    <submittedName>
        <fullName evidence="2">Uncharacterized protein</fullName>
    </submittedName>
</protein>
<reference evidence="2" key="1">
    <citation type="submission" date="2021-12" db="EMBL/GenBank/DDBJ databases">
        <authorList>
            <person name="Martin H S."/>
        </authorList>
    </citation>
    <scope>NUCLEOTIDE SEQUENCE</scope>
</reference>
<sequence length="75" mass="7872">MKNGSSEFAGSMHSFADGSFGRSIDRRSRITIEKRKRNVVAAGCGRRAAAAAARGAHYVKAKSGGQRFSCATPPG</sequence>
<organism evidence="2 3">
    <name type="scientific">Brenthis ino</name>
    <name type="common">lesser marbled fritillary</name>
    <dbReference type="NCBI Taxonomy" id="405034"/>
    <lineage>
        <taxon>Eukaryota</taxon>
        <taxon>Metazoa</taxon>
        <taxon>Ecdysozoa</taxon>
        <taxon>Arthropoda</taxon>
        <taxon>Hexapoda</taxon>
        <taxon>Insecta</taxon>
        <taxon>Pterygota</taxon>
        <taxon>Neoptera</taxon>
        <taxon>Endopterygota</taxon>
        <taxon>Lepidoptera</taxon>
        <taxon>Glossata</taxon>
        <taxon>Ditrysia</taxon>
        <taxon>Papilionoidea</taxon>
        <taxon>Nymphalidae</taxon>
        <taxon>Heliconiinae</taxon>
        <taxon>Argynnini</taxon>
        <taxon>Brenthis</taxon>
    </lineage>
</organism>
<name>A0A8J9VJ38_9NEOP</name>
<dbReference type="Proteomes" id="UP000838878">
    <property type="component" value="Chromosome 4"/>
</dbReference>
<keyword evidence="3" id="KW-1185">Reference proteome</keyword>
<gene>
    <name evidence="2" type="ORF">BINO364_LOCUS9277</name>
</gene>
<accession>A0A8J9VJ38</accession>
<proteinExistence type="predicted"/>
<dbReference type="AlphaFoldDB" id="A0A8J9VJ38"/>
<feature type="region of interest" description="Disordered" evidence="1">
    <location>
        <begin position="1"/>
        <end position="20"/>
    </location>
</feature>